<name>A0AAQ3TXW0_PASNO</name>
<feature type="transmembrane region" description="Helical" evidence="6">
    <location>
        <begin position="76"/>
        <end position="100"/>
    </location>
</feature>
<evidence type="ECO:0000313" key="8">
    <source>
        <dbReference type="Proteomes" id="UP001341281"/>
    </source>
</evidence>
<keyword evidence="4 6" id="KW-1133">Transmembrane helix</keyword>
<gene>
    <name evidence="7" type="ORF">U9M48_028948</name>
</gene>
<reference evidence="7 8" key="1">
    <citation type="submission" date="2024-02" db="EMBL/GenBank/DDBJ databases">
        <title>High-quality chromosome-scale genome assembly of Pensacola bahiagrass (Paspalum notatum Flugge var. saurae).</title>
        <authorList>
            <person name="Vega J.M."/>
            <person name="Podio M."/>
            <person name="Orjuela J."/>
            <person name="Siena L.A."/>
            <person name="Pessino S.C."/>
            <person name="Combes M.C."/>
            <person name="Mariac C."/>
            <person name="Albertini E."/>
            <person name="Pupilli F."/>
            <person name="Ortiz J.P.A."/>
            <person name="Leblanc O."/>
        </authorList>
    </citation>
    <scope>NUCLEOTIDE SEQUENCE [LARGE SCALE GENOMIC DNA]</scope>
    <source>
        <strain evidence="7">R1</strain>
        <tissue evidence="7">Leaf</tissue>
    </source>
</reference>
<evidence type="ECO:0000256" key="4">
    <source>
        <dbReference type="ARBA" id="ARBA00022989"/>
    </source>
</evidence>
<protein>
    <recommendedName>
        <fullName evidence="9">Tetraspanin-11</fullName>
    </recommendedName>
</protein>
<evidence type="ECO:0000256" key="2">
    <source>
        <dbReference type="ARBA" id="ARBA00006840"/>
    </source>
</evidence>
<dbReference type="PANTHER" id="PTHR32191">
    <property type="entry name" value="TETRASPANIN-8-RELATED"/>
    <property type="match status" value="1"/>
</dbReference>
<dbReference type="InterPro" id="IPR044991">
    <property type="entry name" value="TET_plant"/>
</dbReference>
<dbReference type="Pfam" id="PF00335">
    <property type="entry name" value="Tetraspanin"/>
    <property type="match status" value="1"/>
</dbReference>
<feature type="transmembrane region" description="Helical" evidence="6">
    <location>
        <begin position="12"/>
        <end position="31"/>
    </location>
</feature>
<comment type="subcellular location">
    <subcellularLocation>
        <location evidence="1">Membrane</location>
        <topology evidence="1">Multi-pass membrane protein</topology>
    </subcellularLocation>
</comment>
<keyword evidence="3 6" id="KW-0812">Transmembrane</keyword>
<proteinExistence type="inferred from homology"/>
<feature type="transmembrane region" description="Helical" evidence="6">
    <location>
        <begin position="43"/>
        <end position="64"/>
    </location>
</feature>
<evidence type="ECO:0000256" key="1">
    <source>
        <dbReference type="ARBA" id="ARBA00004141"/>
    </source>
</evidence>
<evidence type="ECO:0000256" key="6">
    <source>
        <dbReference type="SAM" id="Phobius"/>
    </source>
</evidence>
<comment type="similarity">
    <text evidence="2">Belongs to the tetraspanin (TM4SF) family.</text>
</comment>
<dbReference type="AlphaFoldDB" id="A0AAQ3TXW0"/>
<keyword evidence="8" id="KW-1185">Reference proteome</keyword>
<dbReference type="GO" id="GO:0009734">
    <property type="term" value="P:auxin-activated signaling pathway"/>
    <property type="evidence" value="ECO:0007669"/>
    <property type="project" value="InterPro"/>
</dbReference>
<accession>A0AAQ3TXW0</accession>
<dbReference type="GO" id="GO:0016020">
    <property type="term" value="C:membrane"/>
    <property type="evidence" value="ECO:0007669"/>
    <property type="project" value="UniProtKB-SubCell"/>
</dbReference>
<evidence type="ECO:0000256" key="5">
    <source>
        <dbReference type="ARBA" id="ARBA00023136"/>
    </source>
</evidence>
<feature type="transmembrane region" description="Helical" evidence="6">
    <location>
        <begin position="250"/>
        <end position="268"/>
    </location>
</feature>
<evidence type="ECO:0000256" key="3">
    <source>
        <dbReference type="ARBA" id="ARBA00022692"/>
    </source>
</evidence>
<dbReference type="Proteomes" id="UP001341281">
    <property type="component" value="Chromosome 06"/>
</dbReference>
<evidence type="ECO:0008006" key="9">
    <source>
        <dbReference type="Google" id="ProtNLM"/>
    </source>
</evidence>
<evidence type="ECO:0000313" key="7">
    <source>
        <dbReference type="EMBL" id="WVZ81593.1"/>
    </source>
</evidence>
<dbReference type="EMBL" id="CP144750">
    <property type="protein sequence ID" value="WVZ81593.1"/>
    <property type="molecule type" value="Genomic_DNA"/>
</dbReference>
<sequence length="287" mass="30648">MARAVSHGLLGALNLVTLLLSLPVLCAGVFFRMRASTECERALQLPVIAFGCALLLLSLVGLAGACGRRGVSAPFLWAYVFFMFLLVVAVFAFTVFAFVVTNRGAGSAVSGRGYGDHRLGDYSGWLQARIAEPETWRRVESCLVQARVCGGTVHRGALGLDAMELYKQHLSPIQSGCCKPPSRCGFRYVNATFWEGTRSGSPPAPAGHGDGDDGDGDCRAWSNSQQVLCFECDACKAGVLETVKKKWKTVAILNAVVLALLVLVYTLGCCALRSNGGKRFSNGADQT</sequence>
<organism evidence="7 8">
    <name type="scientific">Paspalum notatum var. saurae</name>
    <dbReference type="NCBI Taxonomy" id="547442"/>
    <lineage>
        <taxon>Eukaryota</taxon>
        <taxon>Viridiplantae</taxon>
        <taxon>Streptophyta</taxon>
        <taxon>Embryophyta</taxon>
        <taxon>Tracheophyta</taxon>
        <taxon>Spermatophyta</taxon>
        <taxon>Magnoliopsida</taxon>
        <taxon>Liliopsida</taxon>
        <taxon>Poales</taxon>
        <taxon>Poaceae</taxon>
        <taxon>PACMAD clade</taxon>
        <taxon>Panicoideae</taxon>
        <taxon>Andropogonodae</taxon>
        <taxon>Paspaleae</taxon>
        <taxon>Paspalinae</taxon>
        <taxon>Paspalum</taxon>
    </lineage>
</organism>
<keyword evidence="5 6" id="KW-0472">Membrane</keyword>
<dbReference type="InterPro" id="IPR018499">
    <property type="entry name" value="Tetraspanin/Peripherin"/>
</dbReference>